<dbReference type="AlphaFoldDB" id="A0A0C3PX38"/>
<evidence type="ECO:0000313" key="2">
    <source>
        <dbReference type="Proteomes" id="UP000054217"/>
    </source>
</evidence>
<reference evidence="2" key="2">
    <citation type="submission" date="2015-01" db="EMBL/GenBank/DDBJ databases">
        <title>Evolutionary Origins and Diversification of the Mycorrhizal Mutualists.</title>
        <authorList>
            <consortium name="DOE Joint Genome Institute"/>
            <consortium name="Mycorrhizal Genomics Consortium"/>
            <person name="Kohler A."/>
            <person name="Kuo A."/>
            <person name="Nagy L.G."/>
            <person name="Floudas D."/>
            <person name="Copeland A."/>
            <person name="Barry K.W."/>
            <person name="Cichocki N."/>
            <person name="Veneault-Fourrey C."/>
            <person name="LaButti K."/>
            <person name="Lindquist E.A."/>
            <person name="Lipzen A."/>
            <person name="Lundell T."/>
            <person name="Morin E."/>
            <person name="Murat C."/>
            <person name="Riley R."/>
            <person name="Ohm R."/>
            <person name="Sun H."/>
            <person name="Tunlid A."/>
            <person name="Henrissat B."/>
            <person name="Grigoriev I.V."/>
            <person name="Hibbett D.S."/>
            <person name="Martin F."/>
        </authorList>
    </citation>
    <scope>NUCLEOTIDE SEQUENCE [LARGE SCALE GENOMIC DNA]</scope>
    <source>
        <strain evidence="2">Marx 270</strain>
    </source>
</reference>
<evidence type="ECO:0000313" key="1">
    <source>
        <dbReference type="EMBL" id="KIO13509.1"/>
    </source>
</evidence>
<gene>
    <name evidence="1" type="ORF">M404DRAFT_993061</name>
</gene>
<dbReference type="Proteomes" id="UP000054217">
    <property type="component" value="Unassembled WGS sequence"/>
</dbReference>
<dbReference type="HOGENOM" id="CLU_2886769_0_0_1"/>
<accession>A0A0C3PX38</accession>
<organism evidence="1 2">
    <name type="scientific">Pisolithus tinctorius Marx 270</name>
    <dbReference type="NCBI Taxonomy" id="870435"/>
    <lineage>
        <taxon>Eukaryota</taxon>
        <taxon>Fungi</taxon>
        <taxon>Dikarya</taxon>
        <taxon>Basidiomycota</taxon>
        <taxon>Agaricomycotina</taxon>
        <taxon>Agaricomycetes</taxon>
        <taxon>Agaricomycetidae</taxon>
        <taxon>Boletales</taxon>
        <taxon>Sclerodermatineae</taxon>
        <taxon>Pisolithaceae</taxon>
        <taxon>Pisolithus</taxon>
    </lineage>
</organism>
<keyword evidence="2" id="KW-1185">Reference proteome</keyword>
<dbReference type="EMBL" id="KN831946">
    <property type="protein sequence ID" value="KIO13509.1"/>
    <property type="molecule type" value="Genomic_DNA"/>
</dbReference>
<reference evidence="1 2" key="1">
    <citation type="submission" date="2014-04" db="EMBL/GenBank/DDBJ databases">
        <authorList>
            <consortium name="DOE Joint Genome Institute"/>
            <person name="Kuo A."/>
            <person name="Kohler A."/>
            <person name="Costa M.D."/>
            <person name="Nagy L.G."/>
            <person name="Floudas D."/>
            <person name="Copeland A."/>
            <person name="Barry K.W."/>
            <person name="Cichocki N."/>
            <person name="Veneault-Fourrey C."/>
            <person name="LaButti K."/>
            <person name="Lindquist E.A."/>
            <person name="Lipzen A."/>
            <person name="Lundell T."/>
            <person name="Morin E."/>
            <person name="Murat C."/>
            <person name="Sun H."/>
            <person name="Tunlid A."/>
            <person name="Henrissat B."/>
            <person name="Grigoriev I.V."/>
            <person name="Hibbett D.S."/>
            <person name="Martin F."/>
            <person name="Nordberg H.P."/>
            <person name="Cantor M.N."/>
            <person name="Hua S.X."/>
        </authorList>
    </citation>
    <scope>NUCLEOTIDE SEQUENCE [LARGE SCALE GENOMIC DNA]</scope>
    <source>
        <strain evidence="1 2">Marx 270</strain>
    </source>
</reference>
<sequence>MAWSEPSTSPVFSYCVDTSTPIITSKQAEPDPKIPSILSIRVNTENWVRSSSQISQKPGQTVR</sequence>
<dbReference type="InParanoid" id="A0A0C3PX38"/>
<protein>
    <submittedName>
        <fullName evidence="1">Uncharacterized protein</fullName>
    </submittedName>
</protein>
<proteinExistence type="predicted"/>
<name>A0A0C3PX38_PISTI</name>